<dbReference type="Proteomes" id="UP000254834">
    <property type="component" value="Chromosome"/>
</dbReference>
<dbReference type="KEGG" id="cdes:C0J27_02975"/>
<dbReference type="OrthoDB" id="9790370at2"/>
<evidence type="ECO:0000313" key="2">
    <source>
        <dbReference type="Proteomes" id="UP000254834"/>
    </source>
</evidence>
<organism evidence="1 2">
    <name type="scientific">Candidatus Chromulinivorax destructor</name>
    <dbReference type="NCBI Taxonomy" id="2066483"/>
    <lineage>
        <taxon>Bacteria</taxon>
        <taxon>Candidatus Babelota</taxon>
        <taxon>Candidatus Babeliae</taxon>
        <taxon>Candidatus Babeliales</taxon>
        <taxon>Candidatus Chromulinivoraceae</taxon>
        <taxon>Candidatus Chromulinivorax</taxon>
    </lineage>
</organism>
<sequence>MTAFKKVMIAFAFIGLCLWLRHQHKPDMTLVYPDDCSFTLDSNFSQAMKAEIKSFIDTAYKENKKPASLLPSIESQFSAIRSIIVDMQNPDQLNFTIQAYQPMFMVNDSFVLSEQGQIFDKTVFENKLISQLENVTYDGTLHHKDIDRLIKFVGSLSDPILQDFSIRWVGKYNVWLDQKNGDDLSLLVDYARPPTMQDIGECRKLRGQIIDKPCKDKRGKPCKNNITWVCDLRFDQQIVLFSTNKGG</sequence>
<dbReference type="AlphaFoldDB" id="A0A345ZBM6"/>
<gene>
    <name evidence="1" type="ORF">C0J27_02975</name>
</gene>
<dbReference type="RefSeq" id="WP_115585708.1">
    <property type="nucleotide sequence ID" value="NZ_CP025544.1"/>
</dbReference>
<keyword evidence="2" id="KW-1185">Reference proteome</keyword>
<name>A0A345ZBM6_9BACT</name>
<proteinExistence type="predicted"/>
<protein>
    <submittedName>
        <fullName evidence="1">Uncharacterized protein</fullName>
    </submittedName>
</protein>
<accession>A0A345ZBM6</accession>
<dbReference type="EMBL" id="CP025544">
    <property type="protein sequence ID" value="AXK60693.1"/>
    <property type="molecule type" value="Genomic_DNA"/>
</dbReference>
<reference evidence="1 2" key="1">
    <citation type="submission" date="2017-12" db="EMBL/GenBank/DDBJ databases">
        <title>Chromulinavorax destructans is a abundant pathogen of dominant heterotrophic picoflagllates.</title>
        <authorList>
            <person name="Deeg C.M."/>
            <person name="Zimmer M."/>
            <person name="Suttle C.A."/>
        </authorList>
    </citation>
    <scope>NUCLEOTIDE SEQUENCE [LARGE SCALE GENOMIC DNA]</scope>
    <source>
        <strain evidence="1 2">SeV1</strain>
    </source>
</reference>
<evidence type="ECO:0000313" key="1">
    <source>
        <dbReference type="EMBL" id="AXK60693.1"/>
    </source>
</evidence>